<organism evidence="1 2">
    <name type="scientific">Acanthosepion pharaonis</name>
    <name type="common">Pharaoh cuttlefish</name>
    <name type="synonym">Sepia pharaonis</name>
    <dbReference type="NCBI Taxonomy" id="158019"/>
    <lineage>
        <taxon>Eukaryota</taxon>
        <taxon>Metazoa</taxon>
        <taxon>Spiralia</taxon>
        <taxon>Lophotrochozoa</taxon>
        <taxon>Mollusca</taxon>
        <taxon>Cephalopoda</taxon>
        <taxon>Coleoidea</taxon>
        <taxon>Decapodiformes</taxon>
        <taxon>Sepiida</taxon>
        <taxon>Sepiina</taxon>
        <taxon>Sepiidae</taxon>
        <taxon>Acanthosepion</taxon>
    </lineage>
</organism>
<reference evidence="1" key="1">
    <citation type="submission" date="2021-01" db="EMBL/GenBank/DDBJ databases">
        <authorList>
            <person name="Li R."/>
            <person name="Bekaert M."/>
        </authorList>
    </citation>
    <scope>NUCLEOTIDE SEQUENCE</scope>
    <source>
        <strain evidence="1">Farmed</strain>
    </source>
</reference>
<comment type="caution">
    <text evidence="1">The sequence shown here is derived from an EMBL/GenBank/DDBJ whole genome shotgun (WGS) entry which is preliminary data.</text>
</comment>
<dbReference type="Proteomes" id="UP000597762">
    <property type="component" value="Unassembled WGS sequence"/>
</dbReference>
<gene>
    <name evidence="1" type="ORF">SPHA_72542</name>
</gene>
<protein>
    <submittedName>
        <fullName evidence="1">Uncharacterized protein</fullName>
    </submittedName>
</protein>
<dbReference type="EMBL" id="CAHIKZ030005331">
    <property type="protein sequence ID" value="CAE1322619.1"/>
    <property type="molecule type" value="Genomic_DNA"/>
</dbReference>
<evidence type="ECO:0000313" key="2">
    <source>
        <dbReference type="Proteomes" id="UP000597762"/>
    </source>
</evidence>
<evidence type="ECO:0000313" key="1">
    <source>
        <dbReference type="EMBL" id="CAE1322619.1"/>
    </source>
</evidence>
<dbReference type="AlphaFoldDB" id="A0A812EDU9"/>
<proteinExistence type="predicted"/>
<keyword evidence="2" id="KW-1185">Reference proteome</keyword>
<accession>A0A812EDU9</accession>
<sequence length="214" mass="24278">METRLAAASGDIPHEDGSLSEEIEILIERDDGKGLYSIPADLPPDTVLVIELQLPSDVSCDACVFRWKYFAGKHQRLYGCADVRISAPSAQWPNPDCMPESFQPEDKEVVVRRRHQMLPNNSAANIVVFKSSTEQADLLAVVSSSKRDKKKELETTESSNQYYPVKLNVHRQNIDNLTNAMKEERKRLSFESSAAVRNLIHTFSLNWLVFYFAF</sequence>
<name>A0A812EDU9_ACAPH</name>